<dbReference type="STRING" id="1212489.Ldro_0864"/>
<accession>A0A0W0SVP1</accession>
<dbReference type="PANTHER" id="PTHR43798:SF5">
    <property type="entry name" value="MONOACYLGLYCEROL LIPASE ABHD6"/>
    <property type="match status" value="1"/>
</dbReference>
<reference evidence="2 3" key="1">
    <citation type="submission" date="2015-11" db="EMBL/GenBank/DDBJ databases">
        <title>Genomic analysis of 38 Legionella species identifies large and diverse effector repertoires.</title>
        <authorList>
            <person name="Burstein D."/>
            <person name="Amaro F."/>
            <person name="Zusman T."/>
            <person name="Lifshitz Z."/>
            <person name="Cohen O."/>
            <person name="Gilbert J.A."/>
            <person name="Pupko T."/>
            <person name="Shuman H.A."/>
            <person name="Segal G."/>
        </authorList>
    </citation>
    <scope>NUCLEOTIDE SEQUENCE [LARGE SCALE GENOMIC DNA]</scope>
    <source>
        <strain evidence="2 3">ATCC 700990</strain>
    </source>
</reference>
<organism evidence="2 3">
    <name type="scientific">Legionella drozanskii LLAP-1</name>
    <dbReference type="NCBI Taxonomy" id="1212489"/>
    <lineage>
        <taxon>Bacteria</taxon>
        <taxon>Pseudomonadati</taxon>
        <taxon>Pseudomonadota</taxon>
        <taxon>Gammaproteobacteria</taxon>
        <taxon>Legionellales</taxon>
        <taxon>Legionellaceae</taxon>
        <taxon>Legionella</taxon>
    </lineage>
</organism>
<name>A0A0W0SVP1_9GAMM</name>
<dbReference type="GO" id="GO:0047372">
    <property type="term" value="F:monoacylglycerol lipase activity"/>
    <property type="evidence" value="ECO:0007669"/>
    <property type="project" value="TreeGrafter"/>
</dbReference>
<keyword evidence="3" id="KW-1185">Reference proteome</keyword>
<dbReference type="PRINTS" id="PR00111">
    <property type="entry name" value="ABHYDROLASE"/>
</dbReference>
<dbReference type="PANTHER" id="PTHR43798">
    <property type="entry name" value="MONOACYLGLYCEROL LIPASE"/>
    <property type="match status" value="1"/>
</dbReference>
<comment type="caution">
    <text evidence="2">The sequence shown here is derived from an EMBL/GenBank/DDBJ whole genome shotgun (WGS) entry which is preliminary data.</text>
</comment>
<dbReference type="GO" id="GO:0046464">
    <property type="term" value="P:acylglycerol catabolic process"/>
    <property type="evidence" value="ECO:0007669"/>
    <property type="project" value="TreeGrafter"/>
</dbReference>
<dbReference type="AlphaFoldDB" id="A0A0W0SVP1"/>
<dbReference type="OrthoDB" id="2086224at2"/>
<dbReference type="Gene3D" id="3.40.50.1820">
    <property type="entry name" value="alpha/beta hydrolase"/>
    <property type="match status" value="1"/>
</dbReference>
<proteinExistence type="predicted"/>
<dbReference type="PATRIC" id="fig|1212489.4.peg.904"/>
<dbReference type="RefSeq" id="WP_058495198.1">
    <property type="nucleotide sequence ID" value="NZ_CAAAIU010000012.1"/>
</dbReference>
<dbReference type="Proteomes" id="UP000054736">
    <property type="component" value="Unassembled WGS sequence"/>
</dbReference>
<dbReference type="InterPro" id="IPR022742">
    <property type="entry name" value="Hydrolase_4"/>
</dbReference>
<dbReference type="Pfam" id="PF12146">
    <property type="entry name" value="Hydrolase_4"/>
    <property type="match status" value="1"/>
</dbReference>
<dbReference type="InterPro" id="IPR000073">
    <property type="entry name" value="AB_hydrolase_1"/>
</dbReference>
<feature type="domain" description="Serine aminopeptidase S33" evidence="1">
    <location>
        <begin position="50"/>
        <end position="214"/>
    </location>
</feature>
<dbReference type="SUPFAM" id="SSF53474">
    <property type="entry name" value="alpha/beta-Hydrolases"/>
    <property type="match status" value="1"/>
</dbReference>
<protein>
    <submittedName>
        <fullName evidence="2">Lipolytic protein</fullName>
    </submittedName>
</protein>
<evidence type="ECO:0000313" key="3">
    <source>
        <dbReference type="Proteomes" id="UP000054736"/>
    </source>
</evidence>
<dbReference type="EMBL" id="LNXY01000020">
    <property type="protein sequence ID" value="KTC87245.1"/>
    <property type="molecule type" value="Genomic_DNA"/>
</dbReference>
<sequence>MKILFIPGLLCTSEVWGGLNLLRNDFDCFDADVSRNNSIFGMSEDTISMIAQEAENSIVAIGISMGGYVALNLALQHIRQIKMLVLINTSSHAVAPETVSNRLEMIEYVKEGRFSEVLKSSKGYCFFKTSKETDELEIRMGISVGADAYINQQTAIISREDLTNRLQEINIQTLIISGKNDQILPVEDSYEMFDLITDSKLVAYSNCGHLSTLEGKNIYNDVSGFIKNDFPSNR</sequence>
<evidence type="ECO:0000313" key="2">
    <source>
        <dbReference type="EMBL" id="KTC87245.1"/>
    </source>
</evidence>
<gene>
    <name evidence="2" type="ORF">Ldro_0864</name>
</gene>
<dbReference type="InterPro" id="IPR029058">
    <property type="entry name" value="AB_hydrolase_fold"/>
</dbReference>
<dbReference type="InterPro" id="IPR050266">
    <property type="entry name" value="AB_hydrolase_sf"/>
</dbReference>
<evidence type="ECO:0000259" key="1">
    <source>
        <dbReference type="Pfam" id="PF12146"/>
    </source>
</evidence>
<dbReference type="GO" id="GO:0016020">
    <property type="term" value="C:membrane"/>
    <property type="evidence" value="ECO:0007669"/>
    <property type="project" value="TreeGrafter"/>
</dbReference>